<comment type="caution">
    <text evidence="1">The sequence shown here is derived from an EMBL/GenBank/DDBJ whole genome shotgun (WGS) entry which is preliminary data.</text>
</comment>
<accession>A0A1R1XVD8</accession>
<organism evidence="1 2">
    <name type="scientific">Smittium culicis</name>
    <dbReference type="NCBI Taxonomy" id="133412"/>
    <lineage>
        <taxon>Eukaryota</taxon>
        <taxon>Fungi</taxon>
        <taxon>Fungi incertae sedis</taxon>
        <taxon>Zoopagomycota</taxon>
        <taxon>Kickxellomycotina</taxon>
        <taxon>Harpellomycetes</taxon>
        <taxon>Harpellales</taxon>
        <taxon>Legeriomycetaceae</taxon>
        <taxon>Smittium</taxon>
    </lineage>
</organism>
<dbReference type="AlphaFoldDB" id="A0A1R1XVD8"/>
<proteinExistence type="predicted"/>
<evidence type="ECO:0000313" key="1">
    <source>
        <dbReference type="EMBL" id="OMJ18509.1"/>
    </source>
</evidence>
<evidence type="ECO:0000313" key="2">
    <source>
        <dbReference type="Proteomes" id="UP000187429"/>
    </source>
</evidence>
<dbReference type="OrthoDB" id="5588333at2759"/>
<dbReference type="Proteomes" id="UP000187429">
    <property type="component" value="Unassembled WGS sequence"/>
</dbReference>
<dbReference type="EMBL" id="LSSM01003258">
    <property type="protein sequence ID" value="OMJ18509.1"/>
    <property type="molecule type" value="Genomic_DNA"/>
</dbReference>
<gene>
    <name evidence="1" type="ORF">AYI69_g6985</name>
</gene>
<name>A0A1R1XVD8_9FUNG</name>
<sequence length="137" mass="15555">MKPCEIQSHADPLLCPVEAYKSYILHVKNVQCMQKYDNHPDTTLSMLLRHIRDFNKPLSVDSISRHVFMLSDLIVRPPNTPLLKTRALGPTLAAVAGVPSSDIVAQAFWSNYYMFDNYYRLSRSTNSNITESALPLE</sequence>
<protein>
    <submittedName>
        <fullName evidence="1">Uncharacterized protein</fullName>
    </submittedName>
</protein>
<keyword evidence="2" id="KW-1185">Reference proteome</keyword>
<reference evidence="2" key="1">
    <citation type="submission" date="2017-01" db="EMBL/GenBank/DDBJ databases">
        <authorList>
            <person name="Wang Y."/>
            <person name="White M."/>
            <person name="Kvist S."/>
            <person name="Moncalvo J.-M."/>
        </authorList>
    </citation>
    <scope>NUCLEOTIDE SEQUENCE [LARGE SCALE GENOMIC DNA]</scope>
    <source>
        <strain evidence="2">ID-206-W2</strain>
    </source>
</reference>